<dbReference type="EMBL" id="JAGIYQ010000002">
    <property type="protein sequence ID" value="MBP0724354.1"/>
    <property type="molecule type" value="Genomic_DNA"/>
</dbReference>
<evidence type="ECO:0000256" key="1">
    <source>
        <dbReference type="SAM" id="Phobius"/>
    </source>
</evidence>
<dbReference type="RefSeq" id="WP_209402783.1">
    <property type="nucleotide sequence ID" value="NZ_JAGIYQ010000002.1"/>
</dbReference>
<organism evidence="2 3">
    <name type="scientific">Gottfriedia endophytica</name>
    <dbReference type="NCBI Taxonomy" id="2820819"/>
    <lineage>
        <taxon>Bacteria</taxon>
        <taxon>Bacillati</taxon>
        <taxon>Bacillota</taxon>
        <taxon>Bacilli</taxon>
        <taxon>Bacillales</taxon>
        <taxon>Bacillaceae</taxon>
        <taxon>Gottfriedia</taxon>
    </lineage>
</organism>
<accession>A0A940SIZ2</accession>
<evidence type="ECO:0000313" key="3">
    <source>
        <dbReference type="Proteomes" id="UP000682134"/>
    </source>
</evidence>
<gene>
    <name evidence="2" type="ORF">J5Y03_04035</name>
</gene>
<feature type="transmembrane region" description="Helical" evidence="1">
    <location>
        <begin position="16"/>
        <end position="39"/>
    </location>
</feature>
<keyword evidence="3" id="KW-1185">Reference proteome</keyword>
<dbReference type="Proteomes" id="UP000682134">
    <property type="component" value="Unassembled WGS sequence"/>
</dbReference>
<keyword evidence="1" id="KW-0812">Transmembrane</keyword>
<sequence>MKWASKDILLSSFKRIITTIAVILIILALIFIVTISYLVGDSLVHPLIRTVLFVSTSLKSHHISDNV</sequence>
<keyword evidence="1" id="KW-1133">Transmembrane helix</keyword>
<keyword evidence="1" id="KW-0472">Membrane</keyword>
<protein>
    <submittedName>
        <fullName evidence="2">Uncharacterized protein</fullName>
    </submittedName>
</protein>
<comment type="caution">
    <text evidence="2">The sequence shown here is derived from an EMBL/GenBank/DDBJ whole genome shotgun (WGS) entry which is preliminary data.</text>
</comment>
<evidence type="ECO:0000313" key="2">
    <source>
        <dbReference type="EMBL" id="MBP0724354.1"/>
    </source>
</evidence>
<dbReference type="AlphaFoldDB" id="A0A940SIZ2"/>
<proteinExistence type="predicted"/>
<reference evidence="2" key="1">
    <citation type="submission" date="2021-04" db="EMBL/GenBank/DDBJ databases">
        <title>Genome seq and assembly of Bacillus sp.</title>
        <authorList>
            <person name="Chhetri G."/>
        </authorList>
    </citation>
    <scope>NUCLEOTIDE SEQUENCE</scope>
    <source>
        <strain evidence="2">RG28</strain>
    </source>
</reference>
<name>A0A940SIZ2_9BACI</name>